<dbReference type="Gene3D" id="3.30.40.10">
    <property type="entry name" value="Zinc/RING finger domain, C3HC4 (zinc finger)"/>
    <property type="match status" value="1"/>
</dbReference>
<proteinExistence type="predicted"/>
<keyword evidence="4" id="KW-1185">Reference proteome</keyword>
<sequence length="468" mass="50909">MATTDTSGGAAEEEEDPSCPICLNDMCKSDTLHPIQCPTKCNFNFCIECLCHLLSSSKDDYEMASDGNRHVKVHLNCPNCRADISKTIEDTIRLRQTALAEELSTVPDSELSAKDLQLKHWKQEDEILDLTDGKKKKKKGPEPMLIDKSLFGGLEFAMTVEEQKYVTKLMSSGYPNELCQGAQILAGIADNIRNGRAVAAAATPATTAPNRAAAETARATAALQSGYSNAGLSSRSRDGDMPGVTNFQREMEQQKREKLRRPLPARMPLCVSLSTGEFEKMALQYRQKSGLVDPSMSGEGNEKMPGWKSFLKGMLGTGGTASMTFVDDEWDGSVADAFARAQIGRTGKDNRQTVKGRFGPQNPAEKASVQRIIAMGLHEDDKRDSLTRPIRFQRVLIGSVGGQAGKVGIKKGDVVTHINGEEFVGDAAALHALLVEAYEQQGRDGVIMIAVNAEDCTAEALRLRARVH</sequence>
<dbReference type="InterPro" id="IPR001841">
    <property type="entry name" value="Znf_RING"/>
</dbReference>
<dbReference type="SUPFAM" id="SSF57850">
    <property type="entry name" value="RING/U-box"/>
    <property type="match status" value="1"/>
</dbReference>
<dbReference type="InterPro" id="IPR013083">
    <property type="entry name" value="Znf_RING/FYVE/PHD"/>
</dbReference>
<dbReference type="GO" id="GO:0008270">
    <property type="term" value="F:zinc ion binding"/>
    <property type="evidence" value="ECO:0007669"/>
    <property type="project" value="UniProtKB-KW"/>
</dbReference>
<gene>
    <name evidence="3" type="ORF">QTG54_013241</name>
</gene>
<evidence type="ECO:0000313" key="4">
    <source>
        <dbReference type="Proteomes" id="UP001224775"/>
    </source>
</evidence>
<evidence type="ECO:0000256" key="1">
    <source>
        <dbReference type="PROSITE-ProRule" id="PRU00175"/>
    </source>
</evidence>
<keyword evidence="1" id="KW-0862">Zinc</keyword>
<dbReference type="EMBL" id="JATAAI010000030">
    <property type="protein sequence ID" value="KAK1736105.1"/>
    <property type="molecule type" value="Genomic_DNA"/>
</dbReference>
<feature type="domain" description="RING-type" evidence="2">
    <location>
        <begin position="19"/>
        <end position="81"/>
    </location>
</feature>
<comment type="caution">
    <text evidence="3">The sequence shown here is derived from an EMBL/GenBank/DDBJ whole genome shotgun (WGS) entry which is preliminary data.</text>
</comment>
<evidence type="ECO:0000313" key="3">
    <source>
        <dbReference type="EMBL" id="KAK1736105.1"/>
    </source>
</evidence>
<dbReference type="PROSITE" id="PS50089">
    <property type="entry name" value="ZF_RING_2"/>
    <property type="match status" value="1"/>
</dbReference>
<protein>
    <recommendedName>
        <fullName evidence="2">RING-type domain-containing protein</fullName>
    </recommendedName>
</protein>
<dbReference type="AlphaFoldDB" id="A0AAD8XZ32"/>
<name>A0AAD8XZ32_9STRA</name>
<organism evidence="3 4">
    <name type="scientific">Skeletonema marinoi</name>
    <dbReference type="NCBI Taxonomy" id="267567"/>
    <lineage>
        <taxon>Eukaryota</taxon>
        <taxon>Sar</taxon>
        <taxon>Stramenopiles</taxon>
        <taxon>Ochrophyta</taxon>
        <taxon>Bacillariophyta</taxon>
        <taxon>Coscinodiscophyceae</taxon>
        <taxon>Thalassiosirophycidae</taxon>
        <taxon>Thalassiosirales</taxon>
        <taxon>Skeletonemataceae</taxon>
        <taxon>Skeletonema</taxon>
        <taxon>Skeletonema marinoi-dohrnii complex</taxon>
    </lineage>
</organism>
<keyword evidence="1" id="KW-0479">Metal-binding</keyword>
<accession>A0AAD8XZ32</accession>
<evidence type="ECO:0000259" key="2">
    <source>
        <dbReference type="PROSITE" id="PS50089"/>
    </source>
</evidence>
<dbReference type="Proteomes" id="UP001224775">
    <property type="component" value="Unassembled WGS sequence"/>
</dbReference>
<reference evidence="3" key="1">
    <citation type="submission" date="2023-06" db="EMBL/GenBank/DDBJ databases">
        <title>Survivors Of The Sea: Transcriptome response of Skeletonema marinoi to long-term dormancy.</title>
        <authorList>
            <person name="Pinder M.I.M."/>
            <person name="Kourtchenko O."/>
            <person name="Robertson E.K."/>
            <person name="Larsson T."/>
            <person name="Maumus F."/>
            <person name="Osuna-Cruz C.M."/>
            <person name="Vancaester E."/>
            <person name="Stenow R."/>
            <person name="Vandepoele K."/>
            <person name="Ploug H."/>
            <person name="Bruchert V."/>
            <person name="Godhe A."/>
            <person name="Topel M."/>
        </authorList>
    </citation>
    <scope>NUCLEOTIDE SEQUENCE</scope>
    <source>
        <strain evidence="3">R05AC</strain>
    </source>
</reference>
<keyword evidence="1" id="KW-0863">Zinc-finger</keyword>